<keyword evidence="8" id="KW-0539">Nucleus</keyword>
<dbReference type="InterPro" id="IPR000477">
    <property type="entry name" value="RT_dom"/>
</dbReference>
<dbReference type="Gene3D" id="2.40.50.40">
    <property type="match status" value="1"/>
</dbReference>
<dbReference type="Pfam" id="PF00665">
    <property type="entry name" value="rve"/>
    <property type="match status" value="1"/>
</dbReference>
<dbReference type="PROSITE" id="PS50878">
    <property type="entry name" value="RT_POL"/>
    <property type="match status" value="1"/>
</dbReference>
<feature type="domain" description="Chromo" evidence="10">
    <location>
        <begin position="1402"/>
        <end position="1464"/>
    </location>
</feature>
<evidence type="ECO:0000256" key="1">
    <source>
        <dbReference type="ARBA" id="ARBA00012493"/>
    </source>
</evidence>
<dbReference type="PROSITE" id="PS00598">
    <property type="entry name" value="CHROMO_1"/>
    <property type="match status" value="1"/>
</dbReference>
<feature type="non-terminal residue" evidence="13">
    <location>
        <position position="1464"/>
    </location>
</feature>
<dbReference type="InterPro" id="IPR043502">
    <property type="entry name" value="DNA/RNA_pol_sf"/>
</dbReference>
<dbReference type="Gene3D" id="3.10.10.10">
    <property type="entry name" value="HIV Type 1 Reverse Transcriptase, subunit A, domain 1"/>
    <property type="match status" value="1"/>
</dbReference>
<dbReference type="Gene3D" id="2.40.70.10">
    <property type="entry name" value="Acid Proteases"/>
    <property type="match status" value="1"/>
</dbReference>
<dbReference type="Pfam" id="PF13650">
    <property type="entry name" value="Asp_protease_2"/>
    <property type="match status" value="1"/>
</dbReference>
<dbReference type="GO" id="GO:0003676">
    <property type="term" value="F:nucleic acid binding"/>
    <property type="evidence" value="ECO:0007669"/>
    <property type="project" value="InterPro"/>
</dbReference>
<dbReference type="InterPro" id="IPR016197">
    <property type="entry name" value="Chromo-like_dom_sf"/>
</dbReference>
<dbReference type="InterPro" id="IPR021109">
    <property type="entry name" value="Peptidase_aspartic_dom_sf"/>
</dbReference>
<organism evidence="13 14">
    <name type="scientific">Phytophthora rubi</name>
    <dbReference type="NCBI Taxonomy" id="129364"/>
    <lineage>
        <taxon>Eukaryota</taxon>
        <taxon>Sar</taxon>
        <taxon>Stramenopiles</taxon>
        <taxon>Oomycota</taxon>
        <taxon>Peronosporomycetes</taxon>
        <taxon>Peronosporales</taxon>
        <taxon>Peronosporaceae</taxon>
        <taxon>Phytophthora</taxon>
    </lineage>
</organism>
<comment type="caution">
    <text evidence="13">The sequence shown here is derived from an EMBL/GenBank/DDBJ whole genome shotgun (WGS) entry which is preliminary data.</text>
</comment>
<dbReference type="EMBL" id="QXFT01003810">
    <property type="protein sequence ID" value="KAE9282473.1"/>
    <property type="molecule type" value="Genomic_DNA"/>
</dbReference>
<dbReference type="Gene3D" id="3.30.70.270">
    <property type="match status" value="2"/>
</dbReference>
<dbReference type="SUPFAM" id="SSF54160">
    <property type="entry name" value="Chromo domain-like"/>
    <property type="match status" value="1"/>
</dbReference>
<evidence type="ECO:0000256" key="3">
    <source>
        <dbReference type="ARBA" id="ARBA00022695"/>
    </source>
</evidence>
<evidence type="ECO:0000256" key="4">
    <source>
        <dbReference type="ARBA" id="ARBA00022722"/>
    </source>
</evidence>
<dbReference type="GO" id="GO:0003964">
    <property type="term" value="F:RNA-directed DNA polymerase activity"/>
    <property type="evidence" value="ECO:0007669"/>
    <property type="project" value="UniProtKB-KW"/>
</dbReference>
<dbReference type="InterPro" id="IPR041373">
    <property type="entry name" value="RT_RNaseH"/>
</dbReference>
<dbReference type="InterPro" id="IPR043128">
    <property type="entry name" value="Rev_trsase/Diguanyl_cyclase"/>
</dbReference>
<reference evidence="13 14" key="1">
    <citation type="submission" date="2018-08" db="EMBL/GenBank/DDBJ databases">
        <title>Genomic investigation of the strawberry pathogen Phytophthora fragariae indicates pathogenicity is determined by transcriptional variation in three key races.</title>
        <authorList>
            <person name="Adams T.M."/>
            <person name="Armitage A.D."/>
            <person name="Sobczyk M.K."/>
            <person name="Bates H.J."/>
            <person name="Dunwell J.M."/>
            <person name="Nellist C.F."/>
            <person name="Harrison R.J."/>
        </authorList>
    </citation>
    <scope>NUCLEOTIDE SEQUENCE [LARGE SCALE GENOMIC DNA]</scope>
    <source>
        <strain evidence="13 14">SCRP333</strain>
    </source>
</reference>
<keyword evidence="14" id="KW-1185">Reference proteome</keyword>
<evidence type="ECO:0000259" key="10">
    <source>
        <dbReference type="PROSITE" id="PS50013"/>
    </source>
</evidence>
<dbReference type="InterPro" id="IPR036397">
    <property type="entry name" value="RNaseH_sf"/>
</dbReference>
<feature type="region of interest" description="Disordered" evidence="9">
    <location>
        <begin position="224"/>
        <end position="268"/>
    </location>
</feature>
<dbReference type="Pfam" id="PF17917">
    <property type="entry name" value="RT_RNaseH"/>
    <property type="match status" value="1"/>
</dbReference>
<keyword evidence="2" id="KW-0808">Transferase</keyword>
<evidence type="ECO:0000256" key="9">
    <source>
        <dbReference type="SAM" id="MobiDB-lite"/>
    </source>
</evidence>
<dbReference type="InterPro" id="IPR012337">
    <property type="entry name" value="RNaseH-like_sf"/>
</dbReference>
<evidence type="ECO:0000256" key="7">
    <source>
        <dbReference type="ARBA" id="ARBA00022918"/>
    </source>
</evidence>
<dbReference type="Gene3D" id="3.30.420.10">
    <property type="entry name" value="Ribonuclease H-like superfamily/Ribonuclease H"/>
    <property type="match status" value="1"/>
</dbReference>
<name>A0A6A4C7W4_9STRA</name>
<dbReference type="GO" id="GO:0004519">
    <property type="term" value="F:endonuclease activity"/>
    <property type="evidence" value="ECO:0007669"/>
    <property type="project" value="UniProtKB-KW"/>
</dbReference>
<dbReference type="SUPFAM" id="SSF53098">
    <property type="entry name" value="Ribonuclease H-like"/>
    <property type="match status" value="1"/>
</dbReference>
<dbReference type="PROSITE" id="PS50013">
    <property type="entry name" value="CHROMO_2"/>
    <property type="match status" value="1"/>
</dbReference>
<dbReference type="InterPro" id="IPR000953">
    <property type="entry name" value="Chromo/chromo_shadow_dom"/>
</dbReference>
<dbReference type="CDD" id="cd01647">
    <property type="entry name" value="RT_LTR"/>
    <property type="match status" value="1"/>
</dbReference>
<evidence type="ECO:0000313" key="13">
    <source>
        <dbReference type="EMBL" id="KAE9282473.1"/>
    </source>
</evidence>
<feature type="domain" description="Integrase catalytic" evidence="12">
    <location>
        <begin position="1104"/>
        <end position="1272"/>
    </location>
</feature>
<protein>
    <recommendedName>
        <fullName evidence="1">RNA-directed DNA polymerase</fullName>
        <ecNumber evidence="1">2.7.7.49</ecNumber>
    </recommendedName>
</protein>
<dbReference type="PROSITE" id="PS50994">
    <property type="entry name" value="INTEGRASE"/>
    <property type="match status" value="1"/>
</dbReference>
<sequence length="1464" mass="164391">MGTRYGVDADGDVEMSTPQPVYEFIKAPRLAGWDQASLIAWNREWEQYVMKIRHRCNVTGESFEGVVATVKGSVEPAVLNTLATYVLKKPVENVDDAEILAQVQKRCKSLKNAFIPDVTTLFRKQLKMDMTVDDCDARVFKYFQAFTKIVEDNGLQALIGSGDVTSPGYKDRMKARCSILVENIQPTMLREQIERLIKYERRDCKTNDATLFDLILEHARVQQRFHSQAGERTTPQPRAQAPQQQPKRTQKSAKPSHPGGVKKVRAPPRDGCLVCRGSHWLDECPTATSEQRADALAKLRAAKNARQESVQSKAVLATARPNMVRVNGMVEIPYVPDSGADRTMISRSVVASLAEFSPDLKLSKLEAPVAIYLADGRRIECREKATVALELVTAAGPVHMRDVECLVLDSDVEELLLGNDAMKSLGIDVERMIEQLAGASLLDEEKDEFPVGDELVPPNSGEDGVLDQLVDEALANGMPGEHVDRLRSLVHEHGDVFRERLGDDPPALVEPLKVTLADDAVPFRCKPRKYAPLQSAFLREYTAELEKRGFIRKNNAAKWACAAVPVRKPGSQTEFRITIDYRPVNKVTVPIAGAMPNLAVVSSSVRGAKCFAKFDMIKGFWQLPLDVDSQELMSFMTEDTVYTPTRVPQGAVDSAIHFQMQMQDAMAPMLQRNALVWVDDVIIFAPTVEEFLQALKEFFIILRDRRLKLSAAKSSLFQLEALWCGKLISGSGVRHDPERVDALSALPVPSTVAELQYFVCASNWLHDSLPDYARVVAPLQERLGLERKRIGRRNKNALNVAVTLTKAEVTSYNEVKTLIKASVPLVFPSPTSELVVITDASLTGWSIVVTEVQAWDDSLPVDKQQHRMVLCKGGTFKDSQLNWAIVEKEAFPIVKACTDLEYLLQRERGFKLFCDHANLIYIFAPHVELKKHVRDRLQRWAMRLCGLRFTIEHVAGETNVWADIVSRWKPSGVRAAAVRTRSQPRPSVLRPLADEDFRFPALEDIVKAQRAVRTASQSLSVEHQVVNGVIMVAGKMWVPSAARQLLLRLMVVAHCGSQGHRSEHAVFTVLNDRFYIEKLHHKAQRFVGACLLCEHVKGPRVITRVYGPTFTATRRNEMVHWDYLQLGDGFGGDRYVLVVKDGLSHYCELFACSSANADVAADALLAWYKRYGCPEMMMSDQGSHFRNETLKILGGRFKIEQHFSPVYTPWVNGTVERLNRDVLQVLRVMLMEYHLDHHEWPFLLPVIQANLNQTPVRSLAGKCPMELFLALPPPSALNMITRPGHSDSITTIDLTNVADSLEKVRSSLAAMHRDAIDVKEKKRLYDMATAKGTTTNFDVGDYVLWSRVDERLAHNKLLVQWVGPFAVTEARPHSFMIRHLLTGSTYEVHGSRLRFYADSSLDVTEDILEFVSNQGMLLGVDGFSDHRYNADASRWELLVKWTGLQDIEASWEPLKSLKAEVPIK</sequence>
<keyword evidence="3" id="KW-0548">Nucleotidyltransferase</keyword>
<evidence type="ECO:0000256" key="2">
    <source>
        <dbReference type="ARBA" id="ARBA00022679"/>
    </source>
</evidence>
<dbReference type="GO" id="GO:0015074">
    <property type="term" value="P:DNA integration"/>
    <property type="evidence" value="ECO:0007669"/>
    <property type="project" value="InterPro"/>
</dbReference>
<dbReference type="Proteomes" id="UP000434957">
    <property type="component" value="Unassembled WGS sequence"/>
</dbReference>
<evidence type="ECO:0000256" key="6">
    <source>
        <dbReference type="ARBA" id="ARBA00022801"/>
    </source>
</evidence>
<dbReference type="PANTHER" id="PTHR37984:SF5">
    <property type="entry name" value="PROTEIN NYNRIN-LIKE"/>
    <property type="match status" value="1"/>
</dbReference>
<evidence type="ECO:0000259" key="11">
    <source>
        <dbReference type="PROSITE" id="PS50878"/>
    </source>
</evidence>
<dbReference type="PANTHER" id="PTHR37984">
    <property type="entry name" value="PROTEIN CBG26694"/>
    <property type="match status" value="1"/>
</dbReference>
<dbReference type="InterPro" id="IPR050951">
    <property type="entry name" value="Retrovirus_Pol_polyprotein"/>
</dbReference>
<dbReference type="InterPro" id="IPR001584">
    <property type="entry name" value="Integrase_cat-core"/>
</dbReference>
<feature type="domain" description="Reverse transcriptase" evidence="11">
    <location>
        <begin position="547"/>
        <end position="728"/>
    </location>
</feature>
<dbReference type="GO" id="GO:0016787">
    <property type="term" value="F:hydrolase activity"/>
    <property type="evidence" value="ECO:0007669"/>
    <property type="project" value="UniProtKB-KW"/>
</dbReference>
<evidence type="ECO:0000259" key="12">
    <source>
        <dbReference type="PROSITE" id="PS50994"/>
    </source>
</evidence>
<evidence type="ECO:0000256" key="8">
    <source>
        <dbReference type="ARBA" id="ARBA00023242"/>
    </source>
</evidence>
<dbReference type="InterPro" id="IPR023779">
    <property type="entry name" value="Chromodomain_CS"/>
</dbReference>
<evidence type="ECO:0000256" key="5">
    <source>
        <dbReference type="ARBA" id="ARBA00022759"/>
    </source>
</evidence>
<keyword evidence="5" id="KW-0255">Endonuclease</keyword>
<gene>
    <name evidence="13" type="ORF">PR003_g27396</name>
</gene>
<evidence type="ECO:0000313" key="14">
    <source>
        <dbReference type="Proteomes" id="UP000434957"/>
    </source>
</evidence>
<keyword evidence="7" id="KW-0695">RNA-directed DNA polymerase</keyword>
<dbReference type="EC" id="2.7.7.49" evidence="1"/>
<proteinExistence type="predicted"/>
<keyword evidence="4" id="KW-0540">Nuclease</keyword>
<keyword evidence="6" id="KW-0378">Hydrolase</keyword>
<dbReference type="SUPFAM" id="SSF56672">
    <property type="entry name" value="DNA/RNA polymerases"/>
    <property type="match status" value="1"/>
</dbReference>
<feature type="compositionally biased region" description="Low complexity" evidence="9">
    <location>
        <begin position="232"/>
        <end position="247"/>
    </location>
</feature>
<accession>A0A6A4C7W4</accession>
<dbReference type="Pfam" id="PF00078">
    <property type="entry name" value="RVT_1"/>
    <property type="match status" value="1"/>
</dbReference>